<proteinExistence type="inferred from homology"/>
<sequence>MVAFAHSERSTLGVEWELALVDPVTLDLVPRAGEVLDAIAGTPLADRVVGEMLTNTIEIVSGVQTTVSGIADDLRDVMRQLRPILAELGLEVLCAGTHPFALWQNQEVTGHARYAELINRTQWWGRHMLIYGVHTHVGIDSRDKVLPILAALTCYVPHLQAVGASSPFWEATDTHYASNRAMMFQQLPTAGLPYLFDDWAGYESYIADMKKTGVIDEITEIRWDLRPAPHWGTVEVRVCDGLSTLAEVLAVTAFVQCLVDDFSARLDAGETLPTMPDWFHVENKWRAARYGMDAIIIEDADARERLVTEVIADEVERLMPVARRLGCANELALMNRFATTGAGYQRQRAQLECSGSLGSVARLLVDEFRAEVPLSADASRGRDGEPSRFSA</sequence>
<dbReference type="GO" id="GO:0005524">
    <property type="term" value="F:ATP binding"/>
    <property type="evidence" value="ECO:0007669"/>
    <property type="project" value="UniProtKB-KW"/>
</dbReference>
<evidence type="ECO:0000256" key="5">
    <source>
        <dbReference type="HAMAP-Rule" id="MF_01609"/>
    </source>
</evidence>
<keyword evidence="3 5" id="KW-0067">ATP-binding</keyword>
<dbReference type="InterPro" id="IPR011793">
    <property type="entry name" value="YbdK"/>
</dbReference>
<protein>
    <recommendedName>
        <fullName evidence="5">Putative glutamate--cysteine ligase 2</fullName>
        <ecNumber evidence="5">6.3.2.2</ecNumber>
    </recommendedName>
    <alternativeName>
        <fullName evidence="5">Gamma-glutamylcysteine synthetase 2</fullName>
        <shortName evidence="5">GCS 2</shortName>
        <shortName evidence="5">Gamma-GCS 2</shortName>
    </alternativeName>
</protein>
<dbReference type="NCBIfam" id="NF010042">
    <property type="entry name" value="PRK13517.1-2"/>
    <property type="match status" value="1"/>
</dbReference>
<dbReference type="InterPro" id="IPR014746">
    <property type="entry name" value="Gln_synth/guanido_kin_cat_dom"/>
</dbReference>
<dbReference type="NCBIfam" id="TIGR02050">
    <property type="entry name" value="gshA_cyan_rel"/>
    <property type="match status" value="1"/>
</dbReference>
<evidence type="ECO:0000256" key="1">
    <source>
        <dbReference type="ARBA" id="ARBA00022598"/>
    </source>
</evidence>
<dbReference type="NCBIfam" id="NF010043">
    <property type="entry name" value="PRK13517.1-3"/>
    <property type="match status" value="1"/>
</dbReference>
<dbReference type="InterPro" id="IPR050141">
    <property type="entry name" value="GCL_type2/YbdK_subfam"/>
</dbReference>
<dbReference type="PANTHER" id="PTHR36510:SF1">
    <property type="entry name" value="GLUTAMATE--CYSTEINE LIGASE 2-RELATED"/>
    <property type="match status" value="1"/>
</dbReference>
<reference evidence="6" key="2">
    <citation type="submission" date="2021-09" db="EMBL/GenBank/DDBJ databases">
        <authorList>
            <person name="Gilroy R."/>
        </authorList>
    </citation>
    <scope>NUCLEOTIDE SEQUENCE</scope>
    <source>
        <strain evidence="6">ChiGjej5B5-7349</strain>
    </source>
</reference>
<reference evidence="6" key="1">
    <citation type="journal article" date="2021" name="PeerJ">
        <title>Extensive microbial diversity within the chicken gut microbiome revealed by metagenomics and culture.</title>
        <authorList>
            <person name="Gilroy R."/>
            <person name="Ravi A."/>
            <person name="Getino M."/>
            <person name="Pursley I."/>
            <person name="Horton D.L."/>
            <person name="Alikhan N.F."/>
            <person name="Baker D."/>
            <person name="Gharbi K."/>
            <person name="Hall N."/>
            <person name="Watson M."/>
            <person name="Adriaenssens E.M."/>
            <person name="Foster-Nyarko E."/>
            <person name="Jarju S."/>
            <person name="Secka A."/>
            <person name="Antonio M."/>
            <person name="Oren A."/>
            <person name="Chaudhuri R.R."/>
            <person name="La Ragione R."/>
            <person name="Hildebrand F."/>
            <person name="Pallen M.J."/>
        </authorList>
    </citation>
    <scope>NUCLEOTIDE SEQUENCE</scope>
    <source>
        <strain evidence="6">ChiGjej5B5-7349</strain>
    </source>
</reference>
<dbReference type="HAMAP" id="MF_01609">
    <property type="entry name" value="Glu_cys_ligase_2"/>
    <property type="match status" value="1"/>
</dbReference>
<dbReference type="GO" id="GO:0004357">
    <property type="term" value="F:glutamate-cysteine ligase activity"/>
    <property type="evidence" value="ECO:0007669"/>
    <property type="project" value="UniProtKB-EC"/>
</dbReference>
<dbReference type="AlphaFoldDB" id="A0A921SN59"/>
<evidence type="ECO:0000313" key="6">
    <source>
        <dbReference type="EMBL" id="HJG79572.1"/>
    </source>
</evidence>
<comment type="caution">
    <text evidence="6">The sequence shown here is derived from an EMBL/GenBank/DDBJ whole genome shotgun (WGS) entry which is preliminary data.</text>
</comment>
<dbReference type="Gene3D" id="3.30.590.20">
    <property type="match status" value="1"/>
</dbReference>
<comment type="similarity">
    <text evidence="5">Belongs to the glutamate--cysteine ligase type 2 family. YbdK subfamily.</text>
</comment>
<evidence type="ECO:0000256" key="4">
    <source>
        <dbReference type="ARBA" id="ARBA00048819"/>
    </source>
</evidence>
<dbReference type="GO" id="GO:0042398">
    <property type="term" value="P:modified amino acid biosynthetic process"/>
    <property type="evidence" value="ECO:0007669"/>
    <property type="project" value="InterPro"/>
</dbReference>
<dbReference type="Proteomes" id="UP000784435">
    <property type="component" value="Unassembled WGS sequence"/>
</dbReference>
<dbReference type="NCBIfam" id="NF010044">
    <property type="entry name" value="PRK13517.1-4"/>
    <property type="match status" value="1"/>
</dbReference>
<dbReference type="SUPFAM" id="SSF55931">
    <property type="entry name" value="Glutamine synthetase/guanido kinase"/>
    <property type="match status" value="1"/>
</dbReference>
<dbReference type="PANTHER" id="PTHR36510">
    <property type="entry name" value="GLUTAMATE--CYSTEINE LIGASE 2-RELATED"/>
    <property type="match status" value="1"/>
</dbReference>
<comment type="catalytic activity">
    <reaction evidence="4 5">
        <text>L-cysteine + L-glutamate + ATP = gamma-L-glutamyl-L-cysteine + ADP + phosphate + H(+)</text>
        <dbReference type="Rhea" id="RHEA:13285"/>
        <dbReference type="ChEBI" id="CHEBI:15378"/>
        <dbReference type="ChEBI" id="CHEBI:29985"/>
        <dbReference type="ChEBI" id="CHEBI:30616"/>
        <dbReference type="ChEBI" id="CHEBI:35235"/>
        <dbReference type="ChEBI" id="CHEBI:43474"/>
        <dbReference type="ChEBI" id="CHEBI:58173"/>
        <dbReference type="ChEBI" id="CHEBI:456216"/>
        <dbReference type="EC" id="6.3.2.2"/>
    </reaction>
</comment>
<organism evidence="6 7">
    <name type="scientific">Brevibacterium senegalense</name>
    <dbReference type="NCBI Taxonomy" id="1033736"/>
    <lineage>
        <taxon>Bacteria</taxon>
        <taxon>Bacillati</taxon>
        <taxon>Actinomycetota</taxon>
        <taxon>Actinomycetes</taxon>
        <taxon>Micrococcales</taxon>
        <taxon>Brevibacteriaceae</taxon>
        <taxon>Brevibacterium</taxon>
    </lineage>
</organism>
<evidence type="ECO:0000313" key="7">
    <source>
        <dbReference type="Proteomes" id="UP000784435"/>
    </source>
</evidence>
<evidence type="ECO:0000256" key="3">
    <source>
        <dbReference type="ARBA" id="ARBA00022840"/>
    </source>
</evidence>
<evidence type="ECO:0000256" key="2">
    <source>
        <dbReference type="ARBA" id="ARBA00022741"/>
    </source>
</evidence>
<keyword evidence="1 5" id="KW-0436">Ligase</keyword>
<dbReference type="Pfam" id="PF04107">
    <property type="entry name" value="GCS2"/>
    <property type="match status" value="1"/>
</dbReference>
<accession>A0A921SN59</accession>
<comment type="function">
    <text evidence="5">ATP-dependent carboxylate-amine ligase which exhibits weak glutamate--cysteine ligase activity.</text>
</comment>
<dbReference type="EMBL" id="DYUK01000084">
    <property type="protein sequence ID" value="HJG79572.1"/>
    <property type="molecule type" value="Genomic_DNA"/>
</dbReference>
<name>A0A921SN59_9MICO</name>
<gene>
    <name evidence="6" type="ORF">K8V08_04080</name>
</gene>
<dbReference type="EC" id="6.3.2.2" evidence="5"/>
<keyword evidence="2 5" id="KW-0547">Nucleotide-binding</keyword>
<dbReference type="InterPro" id="IPR006336">
    <property type="entry name" value="GCS2"/>
</dbReference>